<dbReference type="Proteomes" id="UP000574276">
    <property type="component" value="Unassembled WGS sequence"/>
</dbReference>
<evidence type="ECO:0000313" key="5">
    <source>
        <dbReference type="Proteomes" id="UP000574276"/>
    </source>
</evidence>
<dbReference type="RefSeq" id="WP_228353003.1">
    <property type="nucleotide sequence ID" value="NZ_JACEGA010000001.1"/>
</dbReference>
<dbReference type="InterPro" id="IPR050624">
    <property type="entry name" value="HTH-type_Tx_Regulator"/>
</dbReference>
<comment type="caution">
    <text evidence="4">The sequence shown here is derived from an EMBL/GenBank/DDBJ whole genome shotgun (WGS) entry which is preliminary data.</text>
</comment>
<dbReference type="PRINTS" id="PR00455">
    <property type="entry name" value="HTHTETR"/>
</dbReference>
<accession>A0A839K2B0</accession>
<feature type="domain" description="HTH tetR-type" evidence="3">
    <location>
        <begin position="12"/>
        <end position="72"/>
    </location>
</feature>
<dbReference type="InterPro" id="IPR009057">
    <property type="entry name" value="Homeodomain-like_sf"/>
</dbReference>
<dbReference type="PROSITE" id="PS50977">
    <property type="entry name" value="HTH_TETR_2"/>
    <property type="match status" value="1"/>
</dbReference>
<dbReference type="GO" id="GO:0003677">
    <property type="term" value="F:DNA binding"/>
    <property type="evidence" value="ECO:0007669"/>
    <property type="project" value="UniProtKB-UniRule"/>
</dbReference>
<reference evidence="4 5" key="1">
    <citation type="submission" date="2020-07" db="EMBL/GenBank/DDBJ databases">
        <title>Characterization and genome sequencing of isolate MD1, a novel member within the family Lachnospiraceae.</title>
        <authorList>
            <person name="Rettenmaier R."/>
            <person name="Di Bello L."/>
            <person name="Zinser C."/>
            <person name="Scheitz K."/>
            <person name="Liebl W."/>
            <person name="Zverlov V."/>
        </authorList>
    </citation>
    <scope>NUCLEOTIDE SEQUENCE [LARGE SCALE GENOMIC DNA]</scope>
    <source>
        <strain evidence="4 5">MD1</strain>
    </source>
</reference>
<gene>
    <name evidence="4" type="ORF">H0486_10680</name>
</gene>
<dbReference type="EMBL" id="JACEGA010000001">
    <property type="protein sequence ID" value="MBB2183342.1"/>
    <property type="molecule type" value="Genomic_DNA"/>
</dbReference>
<dbReference type="PANTHER" id="PTHR43479:SF11">
    <property type="entry name" value="ACREF_ENVCD OPERON REPRESSOR-RELATED"/>
    <property type="match status" value="1"/>
</dbReference>
<feature type="DNA-binding region" description="H-T-H motif" evidence="2">
    <location>
        <begin position="35"/>
        <end position="54"/>
    </location>
</feature>
<sequence length="202" mass="23451">MSPKILTEQEKQFQKHKLLEKGKELLYSYGIKKTSVEDITKAAGMAKGSFYKHYDSKEALFLEIITQLHEDIFRQAENFLSEQSSEPFIERVRSFIRMCFHSQELISIFKYHGEIEEMMLEMQANSNTGVVYLMDLEHQAYEKLLNMFHIDTQKVNPGVVHNYLHAVYFGMANKNMMKSDCIDDTFEALINGLIIYILGGIS</sequence>
<protein>
    <submittedName>
        <fullName evidence="4">TetR/AcrR family transcriptional regulator</fullName>
    </submittedName>
</protein>
<keyword evidence="5" id="KW-1185">Reference proteome</keyword>
<dbReference type="Gene3D" id="1.10.357.10">
    <property type="entry name" value="Tetracycline Repressor, domain 2"/>
    <property type="match status" value="1"/>
</dbReference>
<dbReference type="AlphaFoldDB" id="A0A839K2B0"/>
<dbReference type="InterPro" id="IPR001647">
    <property type="entry name" value="HTH_TetR"/>
</dbReference>
<dbReference type="SUPFAM" id="SSF46689">
    <property type="entry name" value="Homeodomain-like"/>
    <property type="match status" value="1"/>
</dbReference>
<evidence type="ECO:0000256" key="2">
    <source>
        <dbReference type="PROSITE-ProRule" id="PRU00335"/>
    </source>
</evidence>
<evidence type="ECO:0000313" key="4">
    <source>
        <dbReference type="EMBL" id="MBB2183342.1"/>
    </source>
</evidence>
<organism evidence="4 5">
    <name type="scientific">Variimorphobacter saccharofermentans</name>
    <dbReference type="NCBI Taxonomy" id="2755051"/>
    <lineage>
        <taxon>Bacteria</taxon>
        <taxon>Bacillati</taxon>
        <taxon>Bacillota</taxon>
        <taxon>Clostridia</taxon>
        <taxon>Lachnospirales</taxon>
        <taxon>Lachnospiraceae</taxon>
        <taxon>Variimorphobacter</taxon>
    </lineage>
</organism>
<proteinExistence type="predicted"/>
<evidence type="ECO:0000259" key="3">
    <source>
        <dbReference type="PROSITE" id="PS50977"/>
    </source>
</evidence>
<keyword evidence="1 2" id="KW-0238">DNA-binding</keyword>
<dbReference type="Pfam" id="PF00440">
    <property type="entry name" value="TetR_N"/>
    <property type="match status" value="1"/>
</dbReference>
<evidence type="ECO:0000256" key="1">
    <source>
        <dbReference type="ARBA" id="ARBA00023125"/>
    </source>
</evidence>
<dbReference type="PANTHER" id="PTHR43479">
    <property type="entry name" value="ACREF/ENVCD OPERON REPRESSOR-RELATED"/>
    <property type="match status" value="1"/>
</dbReference>
<name>A0A839K2B0_9FIRM</name>